<dbReference type="InterPro" id="IPR017583">
    <property type="entry name" value="Tagatose/fructose_Pkinase"/>
</dbReference>
<evidence type="ECO:0000256" key="4">
    <source>
        <dbReference type="ARBA" id="ARBA00022777"/>
    </source>
</evidence>
<proteinExistence type="inferred from homology"/>
<dbReference type="InterPro" id="IPR029056">
    <property type="entry name" value="Ribokinase-like"/>
</dbReference>
<dbReference type="AlphaFoldDB" id="A0A6J5ZH66"/>
<dbReference type="InterPro" id="IPR011611">
    <property type="entry name" value="PfkB_dom"/>
</dbReference>
<dbReference type="EMBL" id="CAESAF010000081">
    <property type="protein sequence ID" value="CAB4338973.1"/>
    <property type="molecule type" value="Genomic_DNA"/>
</dbReference>
<gene>
    <name evidence="7" type="ORF">UFOPK3574_00767</name>
</gene>
<keyword evidence="3" id="KW-0547">Nucleotide-binding</keyword>
<organism evidence="7">
    <name type="scientific">freshwater metagenome</name>
    <dbReference type="NCBI Taxonomy" id="449393"/>
    <lineage>
        <taxon>unclassified sequences</taxon>
        <taxon>metagenomes</taxon>
        <taxon>ecological metagenomes</taxon>
    </lineage>
</organism>
<dbReference type="PANTHER" id="PTHR46566">
    <property type="entry name" value="1-PHOSPHOFRUCTOKINASE-RELATED"/>
    <property type="match status" value="1"/>
</dbReference>
<dbReference type="Pfam" id="PF00294">
    <property type="entry name" value="PfkB"/>
    <property type="match status" value="1"/>
</dbReference>
<comment type="similarity">
    <text evidence="1">Belongs to the carbohydrate kinase PfkB family.</text>
</comment>
<dbReference type="Gene3D" id="3.40.1190.20">
    <property type="match status" value="1"/>
</dbReference>
<evidence type="ECO:0000256" key="3">
    <source>
        <dbReference type="ARBA" id="ARBA00022741"/>
    </source>
</evidence>
<feature type="domain" description="Carbohydrate kinase PfkB" evidence="6">
    <location>
        <begin position="20"/>
        <end position="285"/>
    </location>
</feature>
<evidence type="ECO:0000259" key="6">
    <source>
        <dbReference type="Pfam" id="PF00294"/>
    </source>
</evidence>
<keyword evidence="4" id="KW-0418">Kinase</keyword>
<evidence type="ECO:0000256" key="5">
    <source>
        <dbReference type="ARBA" id="ARBA00022840"/>
    </source>
</evidence>
<dbReference type="PROSITE" id="PS00584">
    <property type="entry name" value="PFKB_KINASES_2"/>
    <property type="match status" value="1"/>
</dbReference>
<evidence type="ECO:0000256" key="1">
    <source>
        <dbReference type="ARBA" id="ARBA00010688"/>
    </source>
</evidence>
<name>A0A6J5ZH66_9ZZZZ</name>
<reference evidence="7" key="1">
    <citation type="submission" date="2020-05" db="EMBL/GenBank/DDBJ databases">
        <authorList>
            <person name="Chiriac C."/>
            <person name="Salcher M."/>
            <person name="Ghai R."/>
            <person name="Kavagutti S V."/>
        </authorList>
    </citation>
    <scope>NUCLEOTIDE SEQUENCE</scope>
</reference>
<sequence>MITTLTPSPSIDFDYELGSLKLGSVNRAVGFGLHAGGKGVNVSRILTLMKVNNIALVPMAKETGDFFLNAAESEKLRLEILPIGSPLRFNVSLVHEGLTTKVNAESSSWTPAEAKKIAGRFKIRARRSEFGVIGGSLPAGLDPDWLAKLVSDNVNRTKVIVDCSGDVLRAAVAAKPFLIKPNQEEAESLVGFAIATMADAVSACFEMVSMGTQNVLLSLGEQGSLFYNGETLFRARAEKIEATNTVGAGDSLLAGFIGTFKSGPVKALATGVAWSAAAIKSRGTGMTIAPSKISTDLISHINPKEASLEEELLHN</sequence>
<protein>
    <submittedName>
        <fullName evidence="7">Unannotated protein</fullName>
    </submittedName>
</protein>
<keyword evidence="2" id="KW-0808">Transferase</keyword>
<evidence type="ECO:0000313" key="7">
    <source>
        <dbReference type="EMBL" id="CAB4338973.1"/>
    </source>
</evidence>
<dbReference type="PANTHER" id="PTHR46566:SF2">
    <property type="entry name" value="ATP-DEPENDENT 6-PHOSPHOFRUCTOKINASE ISOZYME 2"/>
    <property type="match status" value="1"/>
</dbReference>
<dbReference type="GO" id="GO:0008443">
    <property type="term" value="F:phosphofructokinase activity"/>
    <property type="evidence" value="ECO:0007669"/>
    <property type="project" value="TreeGrafter"/>
</dbReference>
<dbReference type="SUPFAM" id="SSF53613">
    <property type="entry name" value="Ribokinase-like"/>
    <property type="match status" value="1"/>
</dbReference>
<dbReference type="CDD" id="cd01164">
    <property type="entry name" value="FruK_PfkB_like"/>
    <property type="match status" value="1"/>
</dbReference>
<dbReference type="NCBIfam" id="TIGR03168">
    <property type="entry name" value="1-PFK"/>
    <property type="match status" value="1"/>
</dbReference>
<accession>A0A6J5ZH66</accession>
<dbReference type="PIRSF" id="PIRSF000535">
    <property type="entry name" value="1PFK/6PFK/LacC"/>
    <property type="match status" value="1"/>
</dbReference>
<keyword evidence="5" id="KW-0067">ATP-binding</keyword>
<dbReference type="InterPro" id="IPR002173">
    <property type="entry name" value="Carboh/pur_kinase_PfkB_CS"/>
</dbReference>
<evidence type="ECO:0000256" key="2">
    <source>
        <dbReference type="ARBA" id="ARBA00022679"/>
    </source>
</evidence>
<dbReference type="GO" id="GO:0005829">
    <property type="term" value="C:cytosol"/>
    <property type="evidence" value="ECO:0007669"/>
    <property type="project" value="TreeGrafter"/>
</dbReference>
<dbReference type="GO" id="GO:0005524">
    <property type="term" value="F:ATP binding"/>
    <property type="evidence" value="ECO:0007669"/>
    <property type="project" value="UniProtKB-KW"/>
</dbReference>